<accession>A0A2M8J2B6</accession>
<reference evidence="2 3" key="1">
    <citation type="journal article" date="2018" name="Int. J. Syst. Evol. Microbiol.">
        <title>Pseudooceanicola lipolyticus sp. nov., a marine alphaproteobacterium, reclassification of Oceanicola flagellatus as Pseudooceanicola flagellatus comb. nov. and emended description of the genus Pseudooceanicola.</title>
        <authorList>
            <person name="Huang M.-M."/>
            <person name="Guo L.-L."/>
            <person name="Wu Y.-H."/>
            <person name="Lai Q.-L."/>
            <person name="Shao Z.-Z."/>
            <person name="Wang C.-S."/>
            <person name="Wu M."/>
            <person name="Xu X.-W."/>
        </authorList>
    </citation>
    <scope>NUCLEOTIDE SEQUENCE [LARGE SCALE GENOMIC DNA]</scope>
    <source>
        <strain evidence="2 3">157</strain>
    </source>
</reference>
<dbReference type="AlphaFoldDB" id="A0A2M8J2B6"/>
<organism evidence="2 3">
    <name type="scientific">Pseudooceanicola lipolyticus</name>
    <dbReference type="NCBI Taxonomy" id="2029104"/>
    <lineage>
        <taxon>Bacteria</taxon>
        <taxon>Pseudomonadati</taxon>
        <taxon>Pseudomonadota</taxon>
        <taxon>Alphaproteobacteria</taxon>
        <taxon>Rhodobacterales</taxon>
        <taxon>Paracoccaceae</taxon>
        <taxon>Pseudooceanicola</taxon>
    </lineage>
</organism>
<protein>
    <recommendedName>
        <fullName evidence="1">LarA-like N-terminal domain-containing protein</fullName>
    </recommendedName>
</protein>
<dbReference type="GO" id="GO:0050043">
    <property type="term" value="F:lactate racemase activity"/>
    <property type="evidence" value="ECO:0007669"/>
    <property type="project" value="InterPro"/>
</dbReference>
<dbReference type="OrthoDB" id="9788398at2"/>
<dbReference type="Gene3D" id="3.40.50.11440">
    <property type="match status" value="1"/>
</dbReference>
<sequence length="432" mass="46181">MSVIEQFLTTVDLPRMAPVRQIFPDDAVRDVAAAVRAEFAKPGNAALVRKGMTIAIGVGSRGLADLPVLVRTTVEELLRLGARPFIVPAMGSHGGATAEGQQALLAKLGVTEASAGCPIRSSMDTVKLGSLPNGLPILMDKAAMQADGIVVINRVKPHTSFSGMIESGLAKMITIGLGKQQGAESCHAHGFGMMAENVLEMARFKLAHSPVLFGIATVENGYDRVARVELVRNERILDREPELLKEARASMPRILFRPLDVLIVDRMGKEFSGTGMDPNITGRASTPYVNTTQEVGKMAVLDLTDSSSGNATGIGLADICTRRLHDKIDLIATYANCVTSTVLAGARIPVIMENDRDAMRMAVKTCNAPDPSKLRMVRVPNTLHLEEIHVSEALLPEVEASDALEVLGPARAAEFDATGNFTVSEREAFAHG</sequence>
<dbReference type="EMBL" id="PGTB01000026">
    <property type="protein sequence ID" value="PJE36930.1"/>
    <property type="molecule type" value="Genomic_DNA"/>
</dbReference>
<evidence type="ECO:0000259" key="1">
    <source>
        <dbReference type="Pfam" id="PF09861"/>
    </source>
</evidence>
<gene>
    <name evidence="2" type="ORF">CVM52_09435</name>
</gene>
<feature type="domain" description="LarA-like N-terminal" evidence="1">
    <location>
        <begin position="32"/>
        <end position="189"/>
    </location>
</feature>
<dbReference type="RefSeq" id="WP_100162260.1">
    <property type="nucleotide sequence ID" value="NZ_PGTB01000026.1"/>
</dbReference>
<dbReference type="InterPro" id="IPR018657">
    <property type="entry name" value="LarA-like_N"/>
</dbReference>
<dbReference type="Proteomes" id="UP000231553">
    <property type="component" value="Unassembled WGS sequence"/>
</dbReference>
<dbReference type="Pfam" id="PF09861">
    <property type="entry name" value="Lar_N"/>
    <property type="match status" value="1"/>
</dbReference>
<comment type="caution">
    <text evidence="2">The sequence shown here is derived from an EMBL/GenBank/DDBJ whole genome shotgun (WGS) entry which is preliminary data.</text>
</comment>
<name>A0A2M8J2B6_9RHOB</name>
<evidence type="ECO:0000313" key="3">
    <source>
        <dbReference type="Proteomes" id="UP000231553"/>
    </source>
</evidence>
<evidence type="ECO:0000313" key="2">
    <source>
        <dbReference type="EMBL" id="PJE36930.1"/>
    </source>
</evidence>
<proteinExistence type="predicted"/>
<keyword evidence="3" id="KW-1185">Reference proteome</keyword>